<gene>
    <name evidence="1" type="ORF">TNIN_62931</name>
</gene>
<name>A0A8X6XQU5_9ARAC</name>
<dbReference type="AlphaFoldDB" id="A0A8X6XQU5"/>
<proteinExistence type="predicted"/>
<organism evidence="1 2">
    <name type="scientific">Trichonephila inaurata madagascariensis</name>
    <dbReference type="NCBI Taxonomy" id="2747483"/>
    <lineage>
        <taxon>Eukaryota</taxon>
        <taxon>Metazoa</taxon>
        <taxon>Ecdysozoa</taxon>
        <taxon>Arthropoda</taxon>
        <taxon>Chelicerata</taxon>
        <taxon>Arachnida</taxon>
        <taxon>Araneae</taxon>
        <taxon>Araneomorphae</taxon>
        <taxon>Entelegynae</taxon>
        <taxon>Araneoidea</taxon>
        <taxon>Nephilidae</taxon>
        <taxon>Trichonephila</taxon>
        <taxon>Trichonephila inaurata</taxon>
    </lineage>
</organism>
<protein>
    <submittedName>
        <fullName evidence="1">Uncharacterized protein</fullName>
    </submittedName>
</protein>
<accession>A0A8X6XQU5</accession>
<sequence>MIFTYESRFCLVGDGNRILGEVLAAVSLISQYNVQKFTQPIEDPFLNSRLQSFIQQENGRPLIAVVFRACPQHVNILA</sequence>
<evidence type="ECO:0000313" key="2">
    <source>
        <dbReference type="Proteomes" id="UP000886998"/>
    </source>
</evidence>
<evidence type="ECO:0000313" key="1">
    <source>
        <dbReference type="EMBL" id="GFY58492.1"/>
    </source>
</evidence>
<comment type="caution">
    <text evidence="1">The sequence shown here is derived from an EMBL/GenBank/DDBJ whole genome shotgun (WGS) entry which is preliminary data.</text>
</comment>
<dbReference type="EMBL" id="BMAV01012122">
    <property type="protein sequence ID" value="GFY58492.1"/>
    <property type="molecule type" value="Genomic_DNA"/>
</dbReference>
<keyword evidence="2" id="KW-1185">Reference proteome</keyword>
<dbReference type="Proteomes" id="UP000886998">
    <property type="component" value="Unassembled WGS sequence"/>
</dbReference>
<reference evidence="1" key="1">
    <citation type="submission" date="2020-08" db="EMBL/GenBank/DDBJ databases">
        <title>Multicomponent nature underlies the extraordinary mechanical properties of spider dragline silk.</title>
        <authorList>
            <person name="Kono N."/>
            <person name="Nakamura H."/>
            <person name="Mori M."/>
            <person name="Yoshida Y."/>
            <person name="Ohtoshi R."/>
            <person name="Malay A.D."/>
            <person name="Moran D.A.P."/>
            <person name="Tomita M."/>
            <person name="Numata K."/>
            <person name="Arakawa K."/>
        </authorList>
    </citation>
    <scope>NUCLEOTIDE SEQUENCE</scope>
</reference>